<feature type="region of interest" description="Disordered" evidence="1">
    <location>
        <begin position="274"/>
        <end position="360"/>
    </location>
</feature>
<proteinExistence type="predicted"/>
<dbReference type="EMBL" id="QCZI01000001">
    <property type="protein sequence ID" value="PWA07288.1"/>
    <property type="molecule type" value="Genomic_DNA"/>
</dbReference>
<feature type="compositionally biased region" description="Polar residues" evidence="1">
    <location>
        <begin position="288"/>
        <end position="303"/>
    </location>
</feature>
<organism evidence="2 3">
    <name type="scientific">Flavobacterium psychrotolerans</name>
    <dbReference type="NCBI Taxonomy" id="2169410"/>
    <lineage>
        <taxon>Bacteria</taxon>
        <taxon>Pseudomonadati</taxon>
        <taxon>Bacteroidota</taxon>
        <taxon>Flavobacteriia</taxon>
        <taxon>Flavobacteriales</taxon>
        <taxon>Flavobacteriaceae</taxon>
        <taxon>Flavobacterium</taxon>
    </lineage>
</organism>
<name>A0A2U1JR31_9FLAO</name>
<accession>A0A2U1JR31</accession>
<evidence type="ECO:0000313" key="2">
    <source>
        <dbReference type="EMBL" id="PWA07288.1"/>
    </source>
</evidence>
<keyword evidence="3" id="KW-1185">Reference proteome</keyword>
<evidence type="ECO:0000256" key="1">
    <source>
        <dbReference type="SAM" id="MobiDB-lite"/>
    </source>
</evidence>
<evidence type="ECO:0008006" key="4">
    <source>
        <dbReference type="Google" id="ProtNLM"/>
    </source>
</evidence>
<dbReference type="AlphaFoldDB" id="A0A2U1JR31"/>
<gene>
    <name evidence="2" type="ORF">DB895_00770</name>
</gene>
<dbReference type="Proteomes" id="UP000245449">
    <property type="component" value="Unassembled WGS sequence"/>
</dbReference>
<protein>
    <recommendedName>
        <fullName evidence="4">DUF3300 domain-containing protein</fullName>
    </recommendedName>
</protein>
<evidence type="ECO:0000313" key="3">
    <source>
        <dbReference type="Proteomes" id="UP000245449"/>
    </source>
</evidence>
<sequence length="360" mass="41279">MIFFVTLIVIGVIKFKIRIMKKALLLLVIGLLRLAAISQNVNEPEALGLPGDNLNLYAVLDVFQKSRTLEDFEKAINDKNRKINNLDLNGDTYIDYIKVVSEKDVNSHAIILQVPINAKENQDVAVINVSKDSSGKISVQIIGDADLYGQYYVVESSSVRTSVTPNPGYAGEAKAIIPETAYTSVDGWPIVLYLFSPVYVVYRSPWYWGYYPNFWHPWYPVFYHDYWGYHYHYFRNNQYHRTLVVLNPVYYNHYYPRRSTSTMVMTNKRNGSYNATYNGRNYRKPTFPSRNGNTAPSMGQSLNKPRVASPNRQPVPIRPTAPTINRRMPNREMQRPSARPVLPTSKQNPARPTSPSGRRN</sequence>
<feature type="compositionally biased region" description="Polar residues" evidence="1">
    <location>
        <begin position="344"/>
        <end position="360"/>
    </location>
</feature>
<reference evidence="2 3" key="1">
    <citation type="submission" date="2018-04" db="EMBL/GenBank/DDBJ databases">
        <title>Flavobacterium sp. nov., isolated from glacier ice.</title>
        <authorList>
            <person name="Liu Q."/>
            <person name="Xin Y.-H."/>
        </authorList>
    </citation>
    <scope>NUCLEOTIDE SEQUENCE [LARGE SCALE GENOMIC DNA]</scope>
    <source>
        <strain evidence="2 3">RB1R5</strain>
    </source>
</reference>
<comment type="caution">
    <text evidence="2">The sequence shown here is derived from an EMBL/GenBank/DDBJ whole genome shotgun (WGS) entry which is preliminary data.</text>
</comment>